<feature type="region of interest" description="Disordered" evidence="1">
    <location>
        <begin position="1"/>
        <end position="37"/>
    </location>
</feature>
<gene>
    <name evidence="2" type="ORF">SNOG_07956</name>
</gene>
<evidence type="ECO:0000313" key="2">
    <source>
        <dbReference type="EMBL" id="EAT84232.2"/>
    </source>
</evidence>
<evidence type="ECO:0000256" key="1">
    <source>
        <dbReference type="SAM" id="MobiDB-lite"/>
    </source>
</evidence>
<dbReference type="Proteomes" id="UP000001055">
    <property type="component" value="Unassembled WGS sequence"/>
</dbReference>
<sequence>MAPATSKTATPKATKSDAGVKKAPPPRKAGKKGNARNAMIKMQAYFKENRTKYKDLDFKEQQKELGKDVSFNVALATVPATGLAIHHLTSLTSCSGRPRPRTQRTLLLSDFWTPSAPLAFYLSSRNHLLSFRRTGPVTSIASTGQIHFLRATSSNVFFLVFTTREGYASSQAFWKEGCA</sequence>
<dbReference type="RefSeq" id="XP_001798283.1">
    <property type="nucleotide sequence ID" value="XM_001798231.1"/>
</dbReference>
<dbReference type="HOGENOM" id="CLU_1503992_0_0_1"/>
<dbReference type="eggNOG" id="ENOG502RHYI">
    <property type="taxonomic scope" value="Eukaryota"/>
</dbReference>
<reference evidence="3" key="1">
    <citation type="journal article" date="2007" name="Plant Cell">
        <title>Dothideomycete-plant interactions illuminated by genome sequencing and EST analysis of the wheat pathogen Stagonospora nodorum.</title>
        <authorList>
            <person name="Hane J.K."/>
            <person name="Lowe R.G."/>
            <person name="Solomon P.S."/>
            <person name="Tan K.C."/>
            <person name="Schoch C.L."/>
            <person name="Spatafora J.W."/>
            <person name="Crous P.W."/>
            <person name="Kodira C."/>
            <person name="Birren B.W."/>
            <person name="Galagan J.E."/>
            <person name="Torriani S.F."/>
            <person name="McDonald B.A."/>
            <person name="Oliver R.P."/>
        </authorList>
    </citation>
    <scope>NUCLEOTIDE SEQUENCE [LARGE SCALE GENOMIC DNA]</scope>
    <source>
        <strain evidence="3">SN15 / ATCC MYA-4574 / FGSC 10173</strain>
    </source>
</reference>
<evidence type="ECO:0000313" key="3">
    <source>
        <dbReference type="Proteomes" id="UP000001055"/>
    </source>
</evidence>
<proteinExistence type="predicted"/>
<feature type="compositionally biased region" description="Low complexity" evidence="1">
    <location>
        <begin position="1"/>
        <end position="13"/>
    </location>
</feature>
<dbReference type="InParanoid" id="Q0UJV8"/>
<protein>
    <submittedName>
        <fullName evidence="2">Uncharacterized protein</fullName>
    </submittedName>
</protein>
<name>Q0UJV8_PHANO</name>
<organism evidence="2 3">
    <name type="scientific">Phaeosphaeria nodorum (strain SN15 / ATCC MYA-4574 / FGSC 10173)</name>
    <name type="common">Glume blotch fungus</name>
    <name type="synonym">Parastagonospora nodorum</name>
    <dbReference type="NCBI Taxonomy" id="321614"/>
    <lineage>
        <taxon>Eukaryota</taxon>
        <taxon>Fungi</taxon>
        <taxon>Dikarya</taxon>
        <taxon>Ascomycota</taxon>
        <taxon>Pezizomycotina</taxon>
        <taxon>Dothideomycetes</taxon>
        <taxon>Pleosporomycetidae</taxon>
        <taxon>Pleosporales</taxon>
        <taxon>Pleosporineae</taxon>
        <taxon>Phaeosphaeriaceae</taxon>
        <taxon>Parastagonospora</taxon>
    </lineage>
</organism>
<dbReference type="AlphaFoldDB" id="Q0UJV8"/>
<dbReference type="GeneID" id="5975181"/>
<dbReference type="EMBL" id="CH445336">
    <property type="protein sequence ID" value="EAT84232.2"/>
    <property type="molecule type" value="Genomic_DNA"/>
</dbReference>
<dbReference type="KEGG" id="pno:SNOG_07956"/>
<feature type="compositionally biased region" description="Basic residues" evidence="1">
    <location>
        <begin position="24"/>
        <end position="34"/>
    </location>
</feature>
<accession>Q0UJV8</accession>